<dbReference type="InterPro" id="IPR036761">
    <property type="entry name" value="TTHA0802/YceI-like_sf"/>
</dbReference>
<dbReference type="KEGG" id="scor:J3U87_06035"/>
<keyword evidence="1" id="KW-0732">Signal</keyword>
<dbReference type="EMBL" id="CP071793">
    <property type="protein sequence ID" value="QTD52014.1"/>
    <property type="molecule type" value="Genomic_DNA"/>
</dbReference>
<dbReference type="InterPro" id="IPR007372">
    <property type="entry name" value="Lipid/polyisoprenoid-bd_YceI"/>
</dbReference>
<evidence type="ECO:0000313" key="3">
    <source>
        <dbReference type="EMBL" id="QTD52014.1"/>
    </source>
</evidence>
<organism evidence="3 4">
    <name type="scientific">Sulfidibacter corallicola</name>
    <dbReference type="NCBI Taxonomy" id="2818388"/>
    <lineage>
        <taxon>Bacteria</taxon>
        <taxon>Pseudomonadati</taxon>
        <taxon>Acidobacteriota</taxon>
        <taxon>Holophagae</taxon>
        <taxon>Acanthopleuribacterales</taxon>
        <taxon>Acanthopleuribacteraceae</taxon>
        <taxon>Sulfidibacter</taxon>
    </lineage>
</organism>
<feature type="signal peptide" evidence="1">
    <location>
        <begin position="1"/>
        <end position="24"/>
    </location>
</feature>
<dbReference type="Proteomes" id="UP000663929">
    <property type="component" value="Chromosome"/>
</dbReference>
<proteinExistence type="predicted"/>
<dbReference type="SMART" id="SM00867">
    <property type="entry name" value="YceI"/>
    <property type="match status" value="1"/>
</dbReference>
<reference evidence="3" key="1">
    <citation type="submission" date="2021-03" db="EMBL/GenBank/DDBJ databases">
        <title>Acanthopleuribacteraceae sp. M133.</title>
        <authorList>
            <person name="Wang G."/>
        </authorList>
    </citation>
    <scope>NUCLEOTIDE SEQUENCE</scope>
    <source>
        <strain evidence="3">M133</strain>
    </source>
</reference>
<feature type="domain" description="Lipid/polyisoprenoid-binding YceI-like" evidence="2">
    <location>
        <begin position="27"/>
        <end position="191"/>
    </location>
</feature>
<evidence type="ECO:0000256" key="1">
    <source>
        <dbReference type="SAM" id="SignalP"/>
    </source>
</evidence>
<dbReference type="AlphaFoldDB" id="A0A8A4TS84"/>
<name>A0A8A4TS84_SULCO</name>
<dbReference type="Gene3D" id="2.40.128.110">
    <property type="entry name" value="Lipid/polyisoprenoid-binding, YceI-like"/>
    <property type="match status" value="1"/>
</dbReference>
<accession>A0A8A4TS84</accession>
<protein>
    <submittedName>
        <fullName evidence="3">YceI family protein</fullName>
    </submittedName>
</protein>
<dbReference type="PANTHER" id="PTHR34406:SF1">
    <property type="entry name" value="PROTEIN YCEI"/>
    <property type="match status" value="1"/>
</dbReference>
<dbReference type="RefSeq" id="WP_237382125.1">
    <property type="nucleotide sequence ID" value="NZ_CP071793.1"/>
</dbReference>
<feature type="chain" id="PRO_5035198466" evidence="1">
    <location>
        <begin position="25"/>
        <end position="193"/>
    </location>
</feature>
<sequence length="193" mass="20892">MILSHRLKALLLAVFAMVSVPVVSGDTYDIDPYHSSVLFAAQHFGAGWNYGRFNEFEGTIEYDASNPAATKINVTIKAGSIDTANAKRDKHLRSPDFFNAAQFPKITFKSTKVEAKGDVMHVTGELTMLGKSNPVSFKLTKTGEGKGMQGETLVGFHGEGSLKRGEFGMNYGIAKGALSDEVKLVISVETVKK</sequence>
<dbReference type="Pfam" id="PF04264">
    <property type="entry name" value="YceI"/>
    <property type="match status" value="1"/>
</dbReference>
<evidence type="ECO:0000259" key="2">
    <source>
        <dbReference type="SMART" id="SM00867"/>
    </source>
</evidence>
<keyword evidence="4" id="KW-1185">Reference proteome</keyword>
<dbReference type="SUPFAM" id="SSF101874">
    <property type="entry name" value="YceI-like"/>
    <property type="match status" value="1"/>
</dbReference>
<gene>
    <name evidence="3" type="ORF">J3U87_06035</name>
</gene>
<evidence type="ECO:0000313" key="4">
    <source>
        <dbReference type="Proteomes" id="UP000663929"/>
    </source>
</evidence>
<dbReference type="PANTHER" id="PTHR34406">
    <property type="entry name" value="PROTEIN YCEI"/>
    <property type="match status" value="1"/>
</dbReference>